<organism evidence="1 2">
    <name type="scientific">Actinocorallia herbida</name>
    <dbReference type="NCBI Taxonomy" id="58109"/>
    <lineage>
        <taxon>Bacteria</taxon>
        <taxon>Bacillati</taxon>
        <taxon>Actinomycetota</taxon>
        <taxon>Actinomycetes</taxon>
        <taxon>Streptosporangiales</taxon>
        <taxon>Thermomonosporaceae</taxon>
        <taxon>Actinocorallia</taxon>
    </lineage>
</organism>
<accession>A0A3N1CNR4</accession>
<proteinExistence type="predicted"/>
<evidence type="ECO:0000313" key="2">
    <source>
        <dbReference type="Proteomes" id="UP000272400"/>
    </source>
</evidence>
<dbReference type="AlphaFoldDB" id="A0A3N1CNR4"/>
<keyword evidence="2" id="KW-1185">Reference proteome</keyword>
<protein>
    <submittedName>
        <fullName evidence="1">Uncharacterized protein</fullName>
    </submittedName>
</protein>
<dbReference type="InterPro" id="IPR012340">
    <property type="entry name" value="NA-bd_OB-fold"/>
</dbReference>
<dbReference type="EMBL" id="RJKE01000001">
    <property type="protein sequence ID" value="ROO82932.1"/>
    <property type="molecule type" value="Genomic_DNA"/>
</dbReference>
<evidence type="ECO:0000313" key="1">
    <source>
        <dbReference type="EMBL" id="ROO82932.1"/>
    </source>
</evidence>
<gene>
    <name evidence="1" type="ORF">EDD29_0418</name>
</gene>
<sequence length="77" mass="7998">MIGVPGTSAVGREGVLTIGTRGSAGPGEVLLKIRGGTETFLAWSEEPLPTGTKVLVFNSRGGRTVDVMEWSDPLDGL</sequence>
<comment type="caution">
    <text evidence="1">The sequence shown here is derived from an EMBL/GenBank/DDBJ whole genome shotgun (WGS) entry which is preliminary data.</text>
</comment>
<name>A0A3N1CNR4_9ACTN</name>
<reference evidence="1 2" key="1">
    <citation type="submission" date="2018-11" db="EMBL/GenBank/DDBJ databases">
        <title>Sequencing the genomes of 1000 actinobacteria strains.</title>
        <authorList>
            <person name="Klenk H.-P."/>
        </authorList>
    </citation>
    <scope>NUCLEOTIDE SEQUENCE [LARGE SCALE GENOMIC DNA]</scope>
    <source>
        <strain evidence="1 2">DSM 44254</strain>
    </source>
</reference>
<dbReference type="Gene3D" id="2.40.50.140">
    <property type="entry name" value="Nucleic acid-binding proteins"/>
    <property type="match status" value="1"/>
</dbReference>
<dbReference type="Proteomes" id="UP000272400">
    <property type="component" value="Unassembled WGS sequence"/>
</dbReference>